<keyword evidence="7" id="KW-0472">Membrane</keyword>
<protein>
    <recommendedName>
        <fullName evidence="11">Glycosyl transferase</fullName>
    </recommendedName>
</protein>
<dbReference type="InterPro" id="IPR001675">
    <property type="entry name" value="Glyco_trans_29"/>
</dbReference>
<comment type="subcellular location">
    <subcellularLocation>
        <location evidence="2">Endomembrane system</location>
    </subcellularLocation>
    <subcellularLocation>
        <location evidence="1">Membrane</location>
        <topology evidence="1">Single-pass membrane protein</topology>
    </subcellularLocation>
</comment>
<dbReference type="RefSeq" id="WP_310273687.1">
    <property type="nucleotide sequence ID" value="NZ_JAVDWR010000001.1"/>
</dbReference>
<evidence type="ECO:0000256" key="5">
    <source>
        <dbReference type="ARBA" id="ARBA00022692"/>
    </source>
</evidence>
<gene>
    <name evidence="9" type="ORF">J2W69_000199</name>
</gene>
<evidence type="ECO:0000256" key="1">
    <source>
        <dbReference type="ARBA" id="ARBA00004167"/>
    </source>
</evidence>
<keyword evidence="3" id="KW-0328">Glycosyltransferase</keyword>
<comment type="caution">
    <text evidence="9">The sequence shown here is derived from an EMBL/GenBank/DDBJ whole genome shotgun (WGS) entry which is preliminary data.</text>
</comment>
<evidence type="ECO:0000256" key="6">
    <source>
        <dbReference type="ARBA" id="ARBA00022989"/>
    </source>
</evidence>
<evidence type="ECO:0000256" key="3">
    <source>
        <dbReference type="ARBA" id="ARBA00022676"/>
    </source>
</evidence>
<dbReference type="InterPro" id="IPR038578">
    <property type="entry name" value="GT29-like_sf"/>
</dbReference>
<evidence type="ECO:0000313" key="9">
    <source>
        <dbReference type="EMBL" id="MDR7119284.1"/>
    </source>
</evidence>
<keyword evidence="4" id="KW-0808">Transferase</keyword>
<evidence type="ECO:0000256" key="8">
    <source>
        <dbReference type="ARBA" id="ARBA00023180"/>
    </source>
</evidence>
<keyword evidence="6" id="KW-1133">Transmembrane helix</keyword>
<dbReference type="Proteomes" id="UP001257909">
    <property type="component" value="Unassembled WGS sequence"/>
</dbReference>
<evidence type="ECO:0000256" key="2">
    <source>
        <dbReference type="ARBA" id="ARBA00004308"/>
    </source>
</evidence>
<keyword evidence="10" id="KW-1185">Reference proteome</keyword>
<evidence type="ECO:0000256" key="7">
    <source>
        <dbReference type="ARBA" id="ARBA00023136"/>
    </source>
</evidence>
<dbReference type="Gene3D" id="3.90.1480.20">
    <property type="entry name" value="Glycosyl transferase family 29"/>
    <property type="match status" value="1"/>
</dbReference>
<accession>A0ABU1VUA1</accession>
<evidence type="ECO:0000313" key="10">
    <source>
        <dbReference type="Proteomes" id="UP001257909"/>
    </source>
</evidence>
<organism evidence="9 10">
    <name type="scientific">Rheinheimera soli</name>
    <dbReference type="NCBI Taxonomy" id="443616"/>
    <lineage>
        <taxon>Bacteria</taxon>
        <taxon>Pseudomonadati</taxon>
        <taxon>Pseudomonadota</taxon>
        <taxon>Gammaproteobacteria</taxon>
        <taxon>Chromatiales</taxon>
        <taxon>Chromatiaceae</taxon>
        <taxon>Rheinheimera</taxon>
    </lineage>
</organism>
<dbReference type="EMBL" id="JAVDWR010000001">
    <property type="protein sequence ID" value="MDR7119284.1"/>
    <property type="molecule type" value="Genomic_DNA"/>
</dbReference>
<keyword evidence="5" id="KW-0812">Transmembrane</keyword>
<evidence type="ECO:0000256" key="4">
    <source>
        <dbReference type="ARBA" id="ARBA00022679"/>
    </source>
</evidence>
<evidence type="ECO:0008006" key="11">
    <source>
        <dbReference type="Google" id="ProtNLM"/>
    </source>
</evidence>
<name>A0ABU1VUA1_9GAMM</name>
<sequence length="330" mass="38765">MTPVTDVFLQRPNYSLCQTIDIRTLRTQAIQLSQRGSYCIASLWLFRKVWLRSKKPTDYIAYLVFRRALGYLLTPTKVQILQTLSAIPKRWLYGVYGHRWRQVQMLKAEYDFYRLQKLSTAGIQNADLYMINHWRNSQDLWQQQLVQYLEAAFRVQLVGNSPKLRNSNLGNYIDTADWVIRFNHYFGEHCSTEDTGRKCDLWVIAPGFRSTFVPDCDWVLLSGPNMLWWQQLWGHLKPLSKKKLLSVPLEQWRHLVRQLAAPPSAGLLTLEYISALPVEISRIKLAGFGYNPDVTQDYHLALPEHKATSRHNWQAEYQYLQRWLDNEGSQ</sequence>
<dbReference type="Pfam" id="PF00777">
    <property type="entry name" value="Glyco_transf_29"/>
    <property type="match status" value="1"/>
</dbReference>
<reference evidence="9 10" key="1">
    <citation type="submission" date="2023-07" db="EMBL/GenBank/DDBJ databases">
        <title>Sorghum-associated microbial communities from plants grown in Nebraska, USA.</title>
        <authorList>
            <person name="Schachtman D."/>
        </authorList>
    </citation>
    <scope>NUCLEOTIDE SEQUENCE [LARGE SCALE GENOMIC DNA]</scope>
    <source>
        <strain evidence="9 10">4138</strain>
    </source>
</reference>
<proteinExistence type="predicted"/>
<keyword evidence="8" id="KW-0325">Glycoprotein</keyword>